<keyword evidence="1" id="KW-0472">Membrane</keyword>
<organism evidence="2 3">
    <name type="scientific">Pomacea canaliculata</name>
    <name type="common">Golden apple snail</name>
    <dbReference type="NCBI Taxonomy" id="400727"/>
    <lineage>
        <taxon>Eukaryota</taxon>
        <taxon>Metazoa</taxon>
        <taxon>Spiralia</taxon>
        <taxon>Lophotrochozoa</taxon>
        <taxon>Mollusca</taxon>
        <taxon>Gastropoda</taxon>
        <taxon>Caenogastropoda</taxon>
        <taxon>Architaenioglossa</taxon>
        <taxon>Ampullarioidea</taxon>
        <taxon>Ampullariidae</taxon>
        <taxon>Pomacea</taxon>
    </lineage>
</organism>
<proteinExistence type="predicted"/>
<comment type="caution">
    <text evidence="2">The sequence shown here is derived from an EMBL/GenBank/DDBJ whole genome shotgun (WGS) entry which is preliminary data.</text>
</comment>
<dbReference type="Proteomes" id="UP000245119">
    <property type="component" value="Linkage Group LG1"/>
</dbReference>
<protein>
    <submittedName>
        <fullName evidence="2">Uncharacterized protein</fullName>
    </submittedName>
</protein>
<keyword evidence="1" id="KW-1133">Transmembrane helix</keyword>
<dbReference type="OrthoDB" id="6144916at2759"/>
<reference evidence="2 3" key="1">
    <citation type="submission" date="2018-04" db="EMBL/GenBank/DDBJ databases">
        <title>The genome of golden apple snail Pomacea canaliculata provides insight into stress tolerance and invasive adaptation.</title>
        <authorList>
            <person name="Liu C."/>
            <person name="Liu B."/>
            <person name="Ren Y."/>
            <person name="Zhang Y."/>
            <person name="Wang H."/>
            <person name="Li S."/>
            <person name="Jiang F."/>
            <person name="Yin L."/>
            <person name="Zhang G."/>
            <person name="Qian W."/>
            <person name="Fan W."/>
        </authorList>
    </citation>
    <scope>NUCLEOTIDE SEQUENCE [LARGE SCALE GENOMIC DNA]</scope>
    <source>
        <strain evidence="2">SZHN2017</strain>
        <tissue evidence="2">Muscle</tissue>
    </source>
</reference>
<gene>
    <name evidence="2" type="ORF">C0Q70_00484</name>
</gene>
<evidence type="ECO:0000313" key="2">
    <source>
        <dbReference type="EMBL" id="PVD37882.1"/>
    </source>
</evidence>
<evidence type="ECO:0000256" key="1">
    <source>
        <dbReference type="SAM" id="Phobius"/>
    </source>
</evidence>
<accession>A0A2T7PWT2</accession>
<keyword evidence="3" id="KW-1185">Reference proteome</keyword>
<name>A0A2T7PWT2_POMCA</name>
<dbReference type="EMBL" id="PZQS01000001">
    <property type="protein sequence ID" value="PVD37882.1"/>
    <property type="molecule type" value="Genomic_DNA"/>
</dbReference>
<sequence>MKTTRQTTTTPVATRATAATTNTHCDGISGQHSSYLKDNLDIVRQKCSEFHACTVELYKSENLHRILAGDNIQLRNICGLLYQNANGRYRILDNQCSTQERESIKEILGDELSPNLDGSSSREDSWGKLKTCLDNNNSGSTHLDELCRLKGNSTLPLCNSTDVQTTTEKFFNDKLRQHHCICNTFTDWSAKSLPLVPLVAGVCGGALLLLLIFIIVFLGVRRRKLRFNVEERLKPSFCEGGAHLLHLAQLSPILHKERCPGEAQPNRHLNILRALLVAGSLGSPKPNRLPPVGSLFVAKTPTADTRFWTTSGSTQARKSIKEILGDVELSHLLEEISSREDSWGNSKTCLDNTQETRHTSTNCAVSSSHVLASSTAVAGVLRRGAGVAAHLHQSSSSACDDAPPKLREMTVPITEETAHYDDNAK</sequence>
<keyword evidence="1" id="KW-0812">Transmembrane</keyword>
<dbReference type="AlphaFoldDB" id="A0A2T7PWT2"/>
<feature type="transmembrane region" description="Helical" evidence="1">
    <location>
        <begin position="195"/>
        <end position="220"/>
    </location>
</feature>
<evidence type="ECO:0000313" key="3">
    <source>
        <dbReference type="Proteomes" id="UP000245119"/>
    </source>
</evidence>